<dbReference type="Proteomes" id="UP001168575">
    <property type="component" value="Unassembled WGS sequence"/>
</dbReference>
<feature type="non-terminal residue" evidence="1">
    <location>
        <position position="1"/>
    </location>
</feature>
<proteinExistence type="predicted"/>
<evidence type="ECO:0000313" key="2">
    <source>
        <dbReference type="Proteomes" id="UP001168575"/>
    </source>
</evidence>
<name>A0AA43RM46_9ACTN</name>
<evidence type="ECO:0000313" key="1">
    <source>
        <dbReference type="EMBL" id="MDO4842027.1"/>
    </source>
</evidence>
<sequence length="293" mass="31875">TDGTNGYNSAVVYLYKRAESAPDVPASALLYTFATASLTGTLDGWTQSLPDADGNPCWVIQSQAVARTATVSVSVWTAPIKLVEDGEAGAKTYYQSTPPTDAREQDLWIDTDDNCKLYRYNGTEWQSVQDMNIPQILERLVSVNTTFSVLQGSIESKAEKTYVTNQYDSLIKTFNSTLTQTAQALQAEFEATAQNAAGSVDTKYSTLIRASGDGVEIGKSNSAFRTLLTNERLSFMQYSGTVATEVAYISNRKLYITDAQITNSLAIGAQGKNTFVWAKTSNGLSLRYVSAES</sequence>
<dbReference type="AlphaFoldDB" id="A0AA43RM46"/>
<dbReference type="EMBL" id="JAUMVS010000079">
    <property type="protein sequence ID" value="MDO4842027.1"/>
    <property type="molecule type" value="Genomic_DNA"/>
</dbReference>
<reference evidence="1" key="1">
    <citation type="submission" date="2023-07" db="EMBL/GenBank/DDBJ databases">
        <title>Between Cages and Wild: Unraveling the Impact of Captivity on Animal Microbiomes and Antimicrobial Resistance.</title>
        <authorList>
            <person name="Schmartz G.P."/>
            <person name="Rehner J."/>
            <person name="Schuff M.J."/>
            <person name="Becker S.L."/>
            <person name="Kravczyk M."/>
            <person name="Gurevich A."/>
            <person name="Francke R."/>
            <person name="Mueller R."/>
            <person name="Keller V."/>
            <person name="Keller A."/>
        </authorList>
    </citation>
    <scope>NUCLEOTIDE SEQUENCE</scope>
    <source>
        <strain evidence="1">S12M_St_49</strain>
    </source>
</reference>
<protein>
    <submittedName>
        <fullName evidence="1">Uncharacterized protein</fullName>
    </submittedName>
</protein>
<keyword evidence="2" id="KW-1185">Reference proteome</keyword>
<gene>
    <name evidence="1" type="ORF">Q3982_05055</name>
</gene>
<organism evidence="1 2">
    <name type="scientific">Phoenicibacter congonensis</name>
    <dbReference type="NCBI Taxonomy" id="1944646"/>
    <lineage>
        <taxon>Bacteria</taxon>
        <taxon>Bacillati</taxon>
        <taxon>Actinomycetota</taxon>
        <taxon>Coriobacteriia</taxon>
        <taxon>Eggerthellales</taxon>
        <taxon>Eggerthellaceae</taxon>
        <taxon>Phoenicibacter</taxon>
    </lineage>
</organism>
<comment type="caution">
    <text evidence="1">The sequence shown here is derived from an EMBL/GenBank/DDBJ whole genome shotgun (WGS) entry which is preliminary data.</text>
</comment>
<accession>A0AA43RM46</accession>